<feature type="region of interest" description="Disordered" evidence="5">
    <location>
        <begin position="62"/>
        <end position="83"/>
    </location>
</feature>
<keyword evidence="3 6" id="KW-0732">Signal</keyword>
<organism evidence="7 8">
    <name type="scientific">Marinomonas profundi</name>
    <dbReference type="NCBI Taxonomy" id="2726122"/>
    <lineage>
        <taxon>Bacteria</taxon>
        <taxon>Pseudomonadati</taxon>
        <taxon>Pseudomonadota</taxon>
        <taxon>Gammaproteobacteria</taxon>
        <taxon>Oceanospirillales</taxon>
        <taxon>Oceanospirillaceae</taxon>
        <taxon>Marinomonas</taxon>
    </lineage>
</organism>
<dbReference type="AlphaFoldDB" id="A0A847RCF2"/>
<comment type="subcellular location">
    <subcellularLocation>
        <location evidence="1">Periplasm</location>
    </subcellularLocation>
</comment>
<keyword evidence="8" id="KW-1185">Reference proteome</keyword>
<comment type="similarity">
    <text evidence="2">Belongs to the CpxP/Spy family.</text>
</comment>
<feature type="chain" id="PRO_5032384237" evidence="6">
    <location>
        <begin position="26"/>
        <end position="168"/>
    </location>
</feature>
<evidence type="ECO:0000313" key="8">
    <source>
        <dbReference type="Proteomes" id="UP000586067"/>
    </source>
</evidence>
<accession>A0A847RCF2</accession>
<dbReference type="Pfam" id="PF07813">
    <property type="entry name" value="LTXXQ"/>
    <property type="match status" value="1"/>
</dbReference>
<evidence type="ECO:0000256" key="2">
    <source>
        <dbReference type="ARBA" id="ARBA00008441"/>
    </source>
</evidence>
<dbReference type="RefSeq" id="WP_168825110.1">
    <property type="nucleotide sequence ID" value="NZ_CP073013.1"/>
</dbReference>
<dbReference type="GO" id="GO:0051082">
    <property type="term" value="F:unfolded protein binding"/>
    <property type="evidence" value="ECO:0007669"/>
    <property type="project" value="TreeGrafter"/>
</dbReference>
<evidence type="ECO:0000256" key="1">
    <source>
        <dbReference type="ARBA" id="ARBA00004418"/>
    </source>
</evidence>
<dbReference type="NCBIfam" id="NF009391">
    <property type="entry name" value="PRK12750.1"/>
    <property type="match status" value="1"/>
</dbReference>
<proteinExistence type="inferred from homology"/>
<dbReference type="PIRSF" id="PIRSF034445">
    <property type="entry name" value="CpxP_Spy"/>
    <property type="match status" value="1"/>
</dbReference>
<evidence type="ECO:0000256" key="3">
    <source>
        <dbReference type="ARBA" id="ARBA00022729"/>
    </source>
</evidence>
<reference evidence="7 8" key="1">
    <citation type="submission" date="2020-04" db="EMBL/GenBank/DDBJ databases">
        <title>Marinomonas sp. M1K-6 isolated from the deep seawater of the Mariana Trench.</title>
        <authorList>
            <person name="Li Y."/>
        </authorList>
    </citation>
    <scope>NUCLEOTIDE SEQUENCE [LARGE SCALE GENOMIC DNA]</scope>
    <source>
        <strain evidence="7 8">M1K-6</strain>
    </source>
</reference>
<dbReference type="Gene3D" id="1.20.120.1490">
    <property type="match status" value="1"/>
</dbReference>
<sequence>MNMTKRILLAAVVLPLTLGTASAFAFGGKDHRGSHEECRPGLDRGIMKELDLTDSQKEQFKQHRQANQEAMKKRFKDNAQQNDKTHQARFNAMNDLLLAETFDSAKATALVQKMSDKQTERHVNMLNKQHDMLSILTPEQKTKFTELQKARMNKCADSMPSHKGKDRR</sequence>
<dbReference type="CDD" id="cd09916">
    <property type="entry name" value="CpxP_like"/>
    <property type="match status" value="1"/>
</dbReference>
<dbReference type="PANTHER" id="PTHR38102">
    <property type="entry name" value="PERIPLASMIC CHAPERONE SPY"/>
    <property type="match status" value="1"/>
</dbReference>
<evidence type="ECO:0000256" key="4">
    <source>
        <dbReference type="ARBA" id="ARBA00022764"/>
    </source>
</evidence>
<evidence type="ECO:0000256" key="5">
    <source>
        <dbReference type="SAM" id="MobiDB-lite"/>
    </source>
</evidence>
<dbReference type="InterPro" id="IPR052211">
    <property type="entry name" value="Cpx_auxiliary_protein"/>
</dbReference>
<feature type="signal peptide" evidence="6">
    <location>
        <begin position="1"/>
        <end position="25"/>
    </location>
</feature>
<dbReference type="Proteomes" id="UP000586067">
    <property type="component" value="Unassembled WGS sequence"/>
</dbReference>
<gene>
    <name evidence="7" type="ORF">HGG82_09595</name>
</gene>
<dbReference type="PANTHER" id="PTHR38102:SF1">
    <property type="entry name" value="PERIPLASMIC CHAPERONE SPY"/>
    <property type="match status" value="1"/>
</dbReference>
<evidence type="ECO:0000256" key="6">
    <source>
        <dbReference type="SAM" id="SignalP"/>
    </source>
</evidence>
<dbReference type="InterPro" id="IPR012899">
    <property type="entry name" value="LTXXQ"/>
</dbReference>
<name>A0A847RCF2_9GAMM</name>
<dbReference type="GO" id="GO:0030288">
    <property type="term" value="C:outer membrane-bounded periplasmic space"/>
    <property type="evidence" value="ECO:0007669"/>
    <property type="project" value="TreeGrafter"/>
</dbReference>
<comment type="caution">
    <text evidence="7">The sequence shown here is derived from an EMBL/GenBank/DDBJ whole genome shotgun (WGS) entry which is preliminary data.</text>
</comment>
<dbReference type="EMBL" id="JABAEK010000008">
    <property type="protein sequence ID" value="NLQ17880.1"/>
    <property type="molecule type" value="Genomic_DNA"/>
</dbReference>
<evidence type="ECO:0000313" key="7">
    <source>
        <dbReference type="EMBL" id="NLQ17880.1"/>
    </source>
</evidence>
<keyword evidence="4" id="KW-0574">Periplasm</keyword>
<protein>
    <submittedName>
        <fullName evidence="7">CpxP family protein</fullName>
    </submittedName>
</protein>